<dbReference type="PROSITE" id="PS00952">
    <property type="entry name" value="ER_LUMEN_RECEPTOR_2"/>
    <property type="match status" value="1"/>
</dbReference>
<feature type="transmembrane region" description="Helical" evidence="11">
    <location>
        <begin position="198"/>
        <end position="218"/>
    </location>
</feature>
<feature type="transmembrane region" description="Helical" evidence="11">
    <location>
        <begin position="168"/>
        <end position="186"/>
    </location>
</feature>
<evidence type="ECO:0000256" key="2">
    <source>
        <dbReference type="ARBA" id="ARBA00010120"/>
    </source>
</evidence>
<proteinExistence type="inferred from homology"/>
<keyword evidence="3 11" id="KW-0813">Transport</keyword>
<keyword evidence="4 11" id="KW-0812">Transmembrane</keyword>
<protein>
    <recommendedName>
        <fullName evidence="11">ER lumen protein-retaining receptor</fullName>
    </recommendedName>
</protein>
<dbReference type="GO" id="GO:0016192">
    <property type="term" value="P:vesicle-mediated transport"/>
    <property type="evidence" value="ECO:0007669"/>
    <property type="project" value="UniProtKB-KW"/>
</dbReference>
<comment type="subcellular location">
    <subcellularLocation>
        <location evidence="1 11">Endoplasmic reticulum membrane</location>
        <topology evidence="1 11">Multi-pass membrane protein</topology>
    </subcellularLocation>
</comment>
<dbReference type="AlphaFoldDB" id="A0A7S0J8Z3"/>
<dbReference type="EMBL" id="HBER01039621">
    <property type="protein sequence ID" value="CAD8544758.1"/>
    <property type="molecule type" value="Transcribed_RNA"/>
</dbReference>
<evidence type="ECO:0000256" key="3">
    <source>
        <dbReference type="ARBA" id="ARBA00022448"/>
    </source>
</evidence>
<accession>A0A7S0J8Z3</accession>
<dbReference type="GO" id="GO:0005789">
    <property type="term" value="C:endoplasmic reticulum membrane"/>
    <property type="evidence" value="ECO:0007669"/>
    <property type="project" value="UniProtKB-SubCell"/>
</dbReference>
<evidence type="ECO:0000256" key="9">
    <source>
        <dbReference type="ARBA" id="ARBA00023136"/>
    </source>
</evidence>
<keyword evidence="9 11" id="KW-0472">Membrane</keyword>
<feature type="transmembrane region" description="Helical" evidence="11">
    <location>
        <begin position="68"/>
        <end position="88"/>
    </location>
</feature>
<evidence type="ECO:0000256" key="1">
    <source>
        <dbReference type="ARBA" id="ARBA00004477"/>
    </source>
</evidence>
<sequence>MAITTTISLAMNAFRLLGDFSHLLSFIVMFWKLFSSKSVAGISLKTQEIYVMVFLARYLDIFWNTLSVYNSVMKVIFIVSSVAIVYIIRFGNPHKNTYDKEDDGFPHMYLVLPAALLGIAVNQDMWSFNAYWAFEMSWAFSIYLEAVAILPQLFMLQKQGGAENLTSHYILLLGMYRLFYLLNWIYRYMTEDNYMQLIVWISGIVQTALYLDFFYTYINAKRERIDAPIELDNA</sequence>
<feature type="transmembrane region" description="Helical" evidence="11">
    <location>
        <begin position="138"/>
        <end position="156"/>
    </location>
</feature>
<evidence type="ECO:0000256" key="11">
    <source>
        <dbReference type="RuleBase" id="RU000634"/>
    </source>
</evidence>
<comment type="similarity">
    <text evidence="2 11">Belongs to the ERD2 family.</text>
</comment>
<dbReference type="PRINTS" id="PR00660">
    <property type="entry name" value="ERLUMENR"/>
</dbReference>
<keyword evidence="7 11" id="KW-0653">Protein transport</keyword>
<feature type="transmembrane region" description="Helical" evidence="11">
    <location>
        <begin position="12"/>
        <end position="34"/>
    </location>
</feature>
<evidence type="ECO:0000256" key="10">
    <source>
        <dbReference type="ARBA" id="ARBA00023170"/>
    </source>
</evidence>
<dbReference type="InterPro" id="IPR000133">
    <property type="entry name" value="ER_ret_rcpt"/>
</dbReference>
<evidence type="ECO:0000256" key="5">
    <source>
        <dbReference type="ARBA" id="ARBA00022824"/>
    </source>
</evidence>
<dbReference type="Pfam" id="PF00810">
    <property type="entry name" value="ER_lumen_recept"/>
    <property type="match status" value="1"/>
</dbReference>
<evidence type="ECO:0000256" key="8">
    <source>
        <dbReference type="ARBA" id="ARBA00022989"/>
    </source>
</evidence>
<keyword evidence="10 11" id="KW-0675">Receptor</keyword>
<keyword evidence="8 11" id="KW-1133">Transmembrane helix</keyword>
<reference evidence="12" key="1">
    <citation type="submission" date="2021-01" db="EMBL/GenBank/DDBJ databases">
        <authorList>
            <person name="Corre E."/>
            <person name="Pelletier E."/>
            <person name="Niang G."/>
            <person name="Scheremetjew M."/>
            <person name="Finn R."/>
            <person name="Kale V."/>
            <person name="Holt S."/>
            <person name="Cochrane G."/>
            <person name="Meng A."/>
            <person name="Brown T."/>
            <person name="Cohen L."/>
        </authorList>
    </citation>
    <scope>NUCLEOTIDE SEQUENCE</scope>
    <source>
        <strain evidence="12">RCC1130</strain>
    </source>
</reference>
<keyword evidence="5 11" id="KW-0256">Endoplasmic reticulum</keyword>
<dbReference type="GO" id="GO:0015031">
    <property type="term" value="P:protein transport"/>
    <property type="evidence" value="ECO:0007669"/>
    <property type="project" value="UniProtKB-KW"/>
</dbReference>
<gene>
    <name evidence="12" type="ORF">CLEP1334_LOCUS20046</name>
</gene>
<evidence type="ECO:0000313" key="12">
    <source>
        <dbReference type="EMBL" id="CAD8544758.1"/>
    </source>
</evidence>
<evidence type="ECO:0000256" key="4">
    <source>
        <dbReference type="ARBA" id="ARBA00022692"/>
    </source>
</evidence>
<dbReference type="GO" id="GO:0046923">
    <property type="term" value="F:ER retention sequence binding"/>
    <property type="evidence" value="ECO:0007669"/>
    <property type="project" value="InterPro"/>
</dbReference>
<organism evidence="12">
    <name type="scientific">Calcidiscus leptoporus</name>
    <dbReference type="NCBI Taxonomy" id="127549"/>
    <lineage>
        <taxon>Eukaryota</taxon>
        <taxon>Haptista</taxon>
        <taxon>Haptophyta</taxon>
        <taxon>Prymnesiophyceae</taxon>
        <taxon>Coccolithales</taxon>
        <taxon>Calcidiscaceae</taxon>
        <taxon>Calcidiscus</taxon>
    </lineage>
</organism>
<dbReference type="PANTHER" id="PTHR10585">
    <property type="entry name" value="ER LUMEN PROTEIN RETAINING RECEPTOR"/>
    <property type="match status" value="1"/>
</dbReference>
<keyword evidence="6" id="KW-0931">ER-Golgi transport</keyword>
<evidence type="ECO:0000256" key="6">
    <source>
        <dbReference type="ARBA" id="ARBA00022892"/>
    </source>
</evidence>
<name>A0A7S0J8Z3_9EUKA</name>
<evidence type="ECO:0000256" key="7">
    <source>
        <dbReference type="ARBA" id="ARBA00022927"/>
    </source>
</evidence>
<feature type="transmembrane region" description="Helical" evidence="11">
    <location>
        <begin position="109"/>
        <end position="132"/>
    </location>
</feature>
<dbReference type="GO" id="GO:0006621">
    <property type="term" value="P:protein retention in ER lumen"/>
    <property type="evidence" value="ECO:0007669"/>
    <property type="project" value="InterPro"/>
</dbReference>